<evidence type="ECO:0000313" key="1">
    <source>
        <dbReference type="EMBL" id="KKM25299.1"/>
    </source>
</evidence>
<dbReference type="EMBL" id="LAZR01012745">
    <property type="protein sequence ID" value="KKM25299.1"/>
    <property type="molecule type" value="Genomic_DNA"/>
</dbReference>
<accession>A0A0F9IYU8</accession>
<protein>
    <submittedName>
        <fullName evidence="1">Uncharacterized protein</fullName>
    </submittedName>
</protein>
<proteinExistence type="predicted"/>
<gene>
    <name evidence="1" type="ORF">LCGC14_1596410</name>
</gene>
<name>A0A0F9IYU8_9ZZZZ</name>
<comment type="caution">
    <text evidence="1">The sequence shown here is derived from an EMBL/GenBank/DDBJ whole genome shotgun (WGS) entry which is preliminary data.</text>
</comment>
<reference evidence="1" key="1">
    <citation type="journal article" date="2015" name="Nature">
        <title>Complex archaea that bridge the gap between prokaryotes and eukaryotes.</title>
        <authorList>
            <person name="Spang A."/>
            <person name="Saw J.H."/>
            <person name="Jorgensen S.L."/>
            <person name="Zaremba-Niedzwiedzka K."/>
            <person name="Martijn J."/>
            <person name="Lind A.E."/>
            <person name="van Eijk R."/>
            <person name="Schleper C."/>
            <person name="Guy L."/>
            <person name="Ettema T.J."/>
        </authorList>
    </citation>
    <scope>NUCLEOTIDE SEQUENCE</scope>
</reference>
<organism evidence="1">
    <name type="scientific">marine sediment metagenome</name>
    <dbReference type="NCBI Taxonomy" id="412755"/>
    <lineage>
        <taxon>unclassified sequences</taxon>
        <taxon>metagenomes</taxon>
        <taxon>ecological metagenomes</taxon>
    </lineage>
</organism>
<sequence length="64" mass="7909">MFKRLYEDVLDRGMKICVSNIREDGTYELKTYEESGWIFKRKWYRRVYILEPGRNPIDLDIIFE</sequence>
<dbReference type="AlphaFoldDB" id="A0A0F9IYU8"/>